<evidence type="ECO:0000313" key="2">
    <source>
        <dbReference type="Proteomes" id="UP000887116"/>
    </source>
</evidence>
<organism evidence="1 2">
    <name type="scientific">Trichonephila clavata</name>
    <name type="common">Joro spider</name>
    <name type="synonym">Nephila clavata</name>
    <dbReference type="NCBI Taxonomy" id="2740835"/>
    <lineage>
        <taxon>Eukaryota</taxon>
        <taxon>Metazoa</taxon>
        <taxon>Ecdysozoa</taxon>
        <taxon>Arthropoda</taxon>
        <taxon>Chelicerata</taxon>
        <taxon>Arachnida</taxon>
        <taxon>Araneae</taxon>
        <taxon>Araneomorphae</taxon>
        <taxon>Entelegynae</taxon>
        <taxon>Araneoidea</taxon>
        <taxon>Nephilidae</taxon>
        <taxon>Trichonephila</taxon>
    </lineage>
</organism>
<dbReference type="AlphaFoldDB" id="A0A8X6HDR1"/>
<sequence length="72" mass="8305">MMNSDLADQLTEDITNCNRFSLQFDESVDVVDISQLCKNGFSGHEYKRRIIDNITPEEKKTRGEDVYGAFKK</sequence>
<comment type="caution">
    <text evidence="1">The sequence shown here is derived from an EMBL/GenBank/DDBJ whole genome shotgun (WGS) entry which is preliminary data.</text>
</comment>
<accession>A0A8X6HDR1</accession>
<keyword evidence="2" id="KW-1185">Reference proteome</keyword>
<gene>
    <name evidence="1" type="ORF">TNCT_335511</name>
</gene>
<dbReference type="Proteomes" id="UP000887116">
    <property type="component" value="Unassembled WGS sequence"/>
</dbReference>
<dbReference type="EMBL" id="BMAO01035093">
    <property type="protein sequence ID" value="GFR01174.1"/>
    <property type="molecule type" value="Genomic_DNA"/>
</dbReference>
<evidence type="ECO:0000313" key="1">
    <source>
        <dbReference type="EMBL" id="GFR01174.1"/>
    </source>
</evidence>
<protein>
    <submittedName>
        <fullName evidence="1">Uncharacterized protein</fullName>
    </submittedName>
</protein>
<proteinExistence type="predicted"/>
<reference evidence="1" key="1">
    <citation type="submission" date="2020-07" db="EMBL/GenBank/DDBJ databases">
        <title>Multicomponent nature underlies the extraordinary mechanical properties of spider dragline silk.</title>
        <authorList>
            <person name="Kono N."/>
            <person name="Nakamura H."/>
            <person name="Mori M."/>
            <person name="Yoshida Y."/>
            <person name="Ohtoshi R."/>
            <person name="Malay A.D."/>
            <person name="Moran D.A.P."/>
            <person name="Tomita M."/>
            <person name="Numata K."/>
            <person name="Arakawa K."/>
        </authorList>
    </citation>
    <scope>NUCLEOTIDE SEQUENCE</scope>
</reference>
<name>A0A8X6HDR1_TRICU</name>